<proteinExistence type="predicted"/>
<keyword evidence="1" id="KW-0472">Membrane</keyword>
<evidence type="ECO:0000313" key="2">
    <source>
        <dbReference type="EMBL" id="DAF64015.1"/>
    </source>
</evidence>
<sequence>MVLYFLALVSVFTGAWVTETFIHNPDAAQDTIDGARNVASVLNIAGLLTTAAAFALLIYTVVGDDH</sequence>
<dbReference type="EMBL" id="BK032847">
    <property type="protein sequence ID" value="DAF64015.1"/>
    <property type="molecule type" value="Genomic_DNA"/>
</dbReference>
<accession>A0A8S5TLX4</accession>
<organism evidence="2">
    <name type="scientific">Siphoviridae sp. ctGkF2</name>
    <dbReference type="NCBI Taxonomy" id="2827823"/>
    <lineage>
        <taxon>Viruses</taxon>
        <taxon>Duplodnaviria</taxon>
        <taxon>Heunggongvirae</taxon>
        <taxon>Uroviricota</taxon>
        <taxon>Caudoviricetes</taxon>
    </lineage>
</organism>
<keyword evidence="1" id="KW-0812">Transmembrane</keyword>
<keyword evidence="1" id="KW-1133">Transmembrane helix</keyword>
<feature type="transmembrane region" description="Helical" evidence="1">
    <location>
        <begin position="41"/>
        <end position="62"/>
    </location>
</feature>
<reference evidence="2" key="1">
    <citation type="journal article" date="2021" name="Proc. Natl. Acad. Sci. U.S.A.">
        <title>A Catalog of Tens of Thousands of Viruses from Human Metagenomes Reveals Hidden Associations with Chronic Diseases.</title>
        <authorList>
            <person name="Tisza M.J."/>
            <person name="Buck C.B."/>
        </authorList>
    </citation>
    <scope>NUCLEOTIDE SEQUENCE</scope>
    <source>
        <strain evidence="2">CtGkF2</strain>
    </source>
</reference>
<protein>
    <submittedName>
        <fullName evidence="2">Uncharacterized protein</fullName>
    </submittedName>
</protein>
<evidence type="ECO:0000256" key="1">
    <source>
        <dbReference type="SAM" id="Phobius"/>
    </source>
</evidence>
<name>A0A8S5TLX4_9CAUD</name>